<dbReference type="InterPro" id="IPR008912">
    <property type="entry name" value="Uncharacterised_CoxE"/>
</dbReference>
<feature type="compositionally biased region" description="Basic and acidic residues" evidence="1">
    <location>
        <begin position="1"/>
        <end position="14"/>
    </location>
</feature>
<organism evidence="2 3">
    <name type="scientific">Shewanella submarina</name>
    <dbReference type="NCBI Taxonomy" id="2016376"/>
    <lineage>
        <taxon>Bacteria</taxon>
        <taxon>Pseudomonadati</taxon>
        <taxon>Pseudomonadota</taxon>
        <taxon>Gammaproteobacteria</taxon>
        <taxon>Alteromonadales</taxon>
        <taxon>Shewanellaceae</taxon>
        <taxon>Shewanella</taxon>
    </lineage>
</organism>
<reference evidence="3" key="1">
    <citation type="journal article" date="2019" name="Int. J. Syst. Evol. Microbiol.">
        <title>The Global Catalogue of Microorganisms (GCM) 10K type strain sequencing project: providing services to taxonomists for standard genome sequencing and annotation.</title>
        <authorList>
            <consortium name="The Broad Institute Genomics Platform"/>
            <consortium name="The Broad Institute Genome Sequencing Center for Infectious Disease"/>
            <person name="Wu L."/>
            <person name="Ma J."/>
        </authorList>
    </citation>
    <scope>NUCLEOTIDE SEQUENCE [LARGE SCALE GENOMIC DNA]</scope>
    <source>
        <strain evidence="3">KCTC 52277</strain>
    </source>
</reference>
<dbReference type="PANTHER" id="PTHR30634">
    <property type="entry name" value="OUTER MEMBRANE LOLAB LIPOPROTEIN INSERTION APPARATUS"/>
    <property type="match status" value="1"/>
</dbReference>
<sequence>MDELKQAHKPDKQATAETGSREPQSPQEQARRWQLALGAQDSESQLSERDLRLEQALSVLYGSGRDADKSSGSGKGRGSLGSSAPRVARWLGDIREFFPSSVVQLVQRDAFERLGLTQMLMEPEFLQAMEADVHLVADLISLRTMMPEQTIDTARQVISKVVAELMQRLEQKTTEAIRGAVDKSKRTFRPRHNDIDWHRTIGANLRHYQQEYQTLVPEKLIGFMRKQRRLADLDEVILCVDQSGSMATSVVYSSIFAAVMASIPAVKTKLICFDTAIVDLTEELADPVQVLFGVQLGGGTDINQAVAYCADKIERPGKTHLILITDLYEGGDAEQLKSRIAELIRSDVNVITLLALSDDGKPSYDGQLAAEFAAIGSPVFACTPDQFPDLMATALKREDVSQWAADQDIATVRAAEQ</sequence>
<evidence type="ECO:0000256" key="1">
    <source>
        <dbReference type="SAM" id="MobiDB-lite"/>
    </source>
</evidence>
<dbReference type="EMBL" id="JBHRTD010000017">
    <property type="protein sequence ID" value="MFC3139651.1"/>
    <property type="molecule type" value="Genomic_DNA"/>
</dbReference>
<feature type="region of interest" description="Disordered" evidence="1">
    <location>
        <begin position="63"/>
        <end position="83"/>
    </location>
</feature>
<dbReference type="Proteomes" id="UP001595621">
    <property type="component" value="Unassembled WGS sequence"/>
</dbReference>
<keyword evidence="3" id="KW-1185">Reference proteome</keyword>
<proteinExistence type="predicted"/>
<gene>
    <name evidence="2" type="ORF">ACFOE0_15890</name>
</gene>
<name>A0ABV7GGQ0_9GAMM</name>
<dbReference type="Gene3D" id="3.40.50.410">
    <property type="entry name" value="von Willebrand factor, type A domain"/>
    <property type="match status" value="1"/>
</dbReference>
<dbReference type="SUPFAM" id="SSF53300">
    <property type="entry name" value="vWA-like"/>
    <property type="match status" value="1"/>
</dbReference>
<dbReference type="PANTHER" id="PTHR30634:SF16">
    <property type="entry name" value="OUTER-MEMBRANE LIPOPROTEIN LOLB"/>
    <property type="match status" value="1"/>
</dbReference>
<feature type="region of interest" description="Disordered" evidence="1">
    <location>
        <begin position="1"/>
        <end position="49"/>
    </location>
</feature>
<feature type="compositionally biased region" description="Polar residues" evidence="1">
    <location>
        <begin position="15"/>
        <end position="28"/>
    </location>
</feature>
<dbReference type="RefSeq" id="WP_248936166.1">
    <property type="nucleotide sequence ID" value="NZ_JAKILF010000004.1"/>
</dbReference>
<dbReference type="CDD" id="cd01462">
    <property type="entry name" value="VWA_YIEM_type"/>
    <property type="match status" value="1"/>
</dbReference>
<protein>
    <submittedName>
        <fullName evidence="2">VWA domain-containing protein</fullName>
    </submittedName>
</protein>
<comment type="caution">
    <text evidence="2">The sequence shown here is derived from an EMBL/GenBank/DDBJ whole genome shotgun (WGS) entry which is preliminary data.</text>
</comment>
<dbReference type="Pfam" id="PF05762">
    <property type="entry name" value="VWA_CoxE"/>
    <property type="match status" value="1"/>
</dbReference>
<dbReference type="InterPro" id="IPR050458">
    <property type="entry name" value="LolB"/>
</dbReference>
<accession>A0ABV7GGQ0</accession>
<evidence type="ECO:0000313" key="2">
    <source>
        <dbReference type="EMBL" id="MFC3139651.1"/>
    </source>
</evidence>
<dbReference type="InterPro" id="IPR036465">
    <property type="entry name" value="vWFA_dom_sf"/>
</dbReference>
<evidence type="ECO:0000313" key="3">
    <source>
        <dbReference type="Proteomes" id="UP001595621"/>
    </source>
</evidence>